<evidence type="ECO:0000313" key="2">
    <source>
        <dbReference type="EMBL" id="OYN86585.1"/>
    </source>
</evidence>
<dbReference type="Pfam" id="PF14561">
    <property type="entry name" value="TPR_20"/>
    <property type="match status" value="1"/>
</dbReference>
<dbReference type="Gene3D" id="1.25.40.10">
    <property type="entry name" value="Tetratricopeptide repeat domain"/>
    <property type="match status" value="1"/>
</dbReference>
<accession>A0A255EAR1</accession>
<proteinExistence type="predicted"/>
<comment type="caution">
    <text evidence="2">The sequence shown here is derived from an EMBL/GenBank/DDBJ whole genome shotgun (WGS) entry which is preliminary data.</text>
</comment>
<dbReference type="CDD" id="cd02956">
    <property type="entry name" value="ybbN"/>
    <property type="match status" value="1"/>
</dbReference>
<dbReference type="GO" id="GO:0006950">
    <property type="term" value="P:response to stress"/>
    <property type="evidence" value="ECO:0007669"/>
    <property type="project" value="UniProtKB-ARBA"/>
</dbReference>
<dbReference type="Gene3D" id="3.40.30.10">
    <property type="entry name" value="Glutaredoxin"/>
    <property type="match status" value="1"/>
</dbReference>
<dbReference type="AlphaFoldDB" id="A0A255EAR1"/>
<dbReference type="InterPro" id="IPR036249">
    <property type="entry name" value="Thioredoxin-like_sf"/>
</dbReference>
<gene>
    <name evidence="2" type="ORF">CGZ92_09660</name>
</gene>
<evidence type="ECO:0000313" key="3">
    <source>
        <dbReference type="Proteomes" id="UP000216533"/>
    </source>
</evidence>
<evidence type="ECO:0000259" key="1">
    <source>
        <dbReference type="Pfam" id="PF00085"/>
    </source>
</evidence>
<sequence length="322" mass="33551">MRTSCQAGRLCKTGGMSAANFSRPGAIDLSSLKKKAEAPSPAGGRPKTTGGYVVDLTEANFDQIMQGSLQHLIVLEFYSPRAQGSEQQSAELQRLANAAEGRYLLGRVNAAEQPRIVQALQVQGVPFVAAVLQGQLAPLFQGVQPTEQLAAVLDQVVQAAVASGITGRAEPVGGAVTDQTDDDEQADPRYAAADEAMGEGDFARAEAEFDKLLAADMNDAHAKAGKAQAGLLARTTGVDVAAVVAAAQANPADVDAQLAAADALVVSGRAEEGFTLLIERIKVTAGDDRGTLRAHLLALFETSEAADPVVLRARRSLMSALY</sequence>
<name>A0A255EAR1_9ACTN</name>
<dbReference type="Pfam" id="PF00085">
    <property type="entry name" value="Thioredoxin"/>
    <property type="match status" value="1"/>
</dbReference>
<feature type="domain" description="Thioredoxin" evidence="1">
    <location>
        <begin position="53"/>
        <end position="154"/>
    </location>
</feature>
<organism evidence="2 3">
    <name type="scientific">Parenemella sanctibonifatiensis</name>
    <dbReference type="NCBI Taxonomy" id="2016505"/>
    <lineage>
        <taxon>Bacteria</taxon>
        <taxon>Bacillati</taxon>
        <taxon>Actinomycetota</taxon>
        <taxon>Actinomycetes</taxon>
        <taxon>Propionibacteriales</taxon>
        <taxon>Propionibacteriaceae</taxon>
        <taxon>Parenemella</taxon>
    </lineage>
</organism>
<dbReference type="EMBL" id="NMVI01000018">
    <property type="protein sequence ID" value="OYN86585.1"/>
    <property type="molecule type" value="Genomic_DNA"/>
</dbReference>
<dbReference type="InterPro" id="IPR013766">
    <property type="entry name" value="Thioredoxin_domain"/>
</dbReference>
<reference evidence="2 3" key="1">
    <citation type="submission" date="2017-07" db="EMBL/GenBank/DDBJ databases">
        <title>Draft whole genome sequences of clinical Proprionibacteriaceae strains.</title>
        <authorList>
            <person name="Bernier A.-M."/>
            <person name="Bernard K."/>
            <person name="Domingo M.-C."/>
        </authorList>
    </citation>
    <scope>NUCLEOTIDE SEQUENCE [LARGE SCALE GENOMIC DNA]</scope>
    <source>
        <strain evidence="2 3">NML 160184</strain>
    </source>
</reference>
<protein>
    <submittedName>
        <fullName evidence="2">Co-chaperone YbbN</fullName>
    </submittedName>
</protein>
<dbReference type="InterPro" id="IPR011990">
    <property type="entry name" value="TPR-like_helical_dom_sf"/>
</dbReference>
<dbReference type="SUPFAM" id="SSF52833">
    <property type="entry name" value="Thioredoxin-like"/>
    <property type="match status" value="1"/>
</dbReference>
<dbReference type="Proteomes" id="UP000216533">
    <property type="component" value="Unassembled WGS sequence"/>
</dbReference>